<dbReference type="Proteomes" id="UP000801492">
    <property type="component" value="Unassembled WGS sequence"/>
</dbReference>
<evidence type="ECO:0000313" key="11">
    <source>
        <dbReference type="EMBL" id="KAF2902111.1"/>
    </source>
</evidence>
<keyword evidence="3" id="KW-0488">Methylation</keyword>
<dbReference type="PANTHER" id="PTHR21348">
    <property type="match status" value="1"/>
</dbReference>
<dbReference type="InterPro" id="IPR016692">
    <property type="entry name" value="Sulfiredoxin"/>
</dbReference>
<evidence type="ECO:0000256" key="4">
    <source>
        <dbReference type="ARBA" id="ARBA00022741"/>
    </source>
</evidence>
<evidence type="ECO:0000256" key="9">
    <source>
        <dbReference type="ARBA" id="ARBA00047514"/>
    </source>
</evidence>
<evidence type="ECO:0000313" key="12">
    <source>
        <dbReference type="Proteomes" id="UP000801492"/>
    </source>
</evidence>
<evidence type="ECO:0000256" key="2">
    <source>
        <dbReference type="ARBA" id="ARBA00013055"/>
    </source>
</evidence>
<sequence length="151" mass="16991">MSANSLRSQSAVARYTIHLLNNVNPKRRDYLKPKSRPSTRNMTSIHAANIQEIHDVPMSAITRPILAEVDPNKVESLMKTLSNPHTSEHVPPIDILWIQGREGGNYYYSFGGCHRFVAHQQLNLPTIKAKLIKSTINDLKCYLGSSTPDLK</sequence>
<dbReference type="SUPFAM" id="SSF110849">
    <property type="entry name" value="ParB/Sulfiredoxin"/>
    <property type="match status" value="1"/>
</dbReference>
<reference evidence="11" key="1">
    <citation type="submission" date="2019-08" db="EMBL/GenBank/DDBJ databases">
        <title>The genome of the North American firefly Photinus pyralis.</title>
        <authorList>
            <consortium name="Photinus pyralis genome working group"/>
            <person name="Fallon T.R."/>
            <person name="Sander Lower S.E."/>
            <person name="Weng J.-K."/>
        </authorList>
    </citation>
    <scope>NUCLEOTIDE SEQUENCE</scope>
    <source>
        <strain evidence="11">TRF0915ILg1</strain>
        <tissue evidence="11">Whole body</tissue>
    </source>
</reference>
<evidence type="ECO:0000256" key="1">
    <source>
        <dbReference type="ARBA" id="ARBA00009609"/>
    </source>
</evidence>
<organism evidence="11 12">
    <name type="scientific">Ignelater luminosus</name>
    <name type="common">Cucubano</name>
    <name type="synonym">Pyrophorus luminosus</name>
    <dbReference type="NCBI Taxonomy" id="2038154"/>
    <lineage>
        <taxon>Eukaryota</taxon>
        <taxon>Metazoa</taxon>
        <taxon>Ecdysozoa</taxon>
        <taxon>Arthropoda</taxon>
        <taxon>Hexapoda</taxon>
        <taxon>Insecta</taxon>
        <taxon>Pterygota</taxon>
        <taxon>Neoptera</taxon>
        <taxon>Endopterygota</taxon>
        <taxon>Coleoptera</taxon>
        <taxon>Polyphaga</taxon>
        <taxon>Elateriformia</taxon>
        <taxon>Elateroidea</taxon>
        <taxon>Elateridae</taxon>
        <taxon>Agrypninae</taxon>
        <taxon>Pyrophorini</taxon>
        <taxon>Ignelater</taxon>
    </lineage>
</organism>
<proteinExistence type="inferred from homology"/>
<comment type="catalytic activity">
    <reaction evidence="9">
        <text>S-hydroxy-S-oxy-L-cysteinyl-[peroxiredoxin] + [protein]-dithiol + ATP = S-hydroxy-L-cysteinyl-[peroxiredoxin] + [protein]-disulfide + ADP + phosphate</text>
        <dbReference type="Rhea" id="RHEA:17545"/>
        <dbReference type="Rhea" id="RHEA-COMP:10593"/>
        <dbReference type="Rhea" id="RHEA-COMP:10594"/>
        <dbReference type="Rhea" id="RHEA-COMP:13681"/>
        <dbReference type="Rhea" id="RHEA-COMP:17976"/>
        <dbReference type="ChEBI" id="CHEBI:29950"/>
        <dbReference type="ChEBI" id="CHEBI:30616"/>
        <dbReference type="ChEBI" id="CHEBI:43474"/>
        <dbReference type="ChEBI" id="CHEBI:50058"/>
        <dbReference type="ChEBI" id="CHEBI:61973"/>
        <dbReference type="ChEBI" id="CHEBI:61974"/>
        <dbReference type="ChEBI" id="CHEBI:456216"/>
        <dbReference type="EC" id="1.8.98.2"/>
    </reaction>
</comment>
<keyword evidence="5" id="KW-0067">ATP-binding</keyword>
<keyword evidence="8" id="KW-1015">Disulfide bond</keyword>
<dbReference type="InterPro" id="IPR036086">
    <property type="entry name" value="ParB/Sulfiredoxin_sf"/>
</dbReference>
<keyword evidence="7" id="KW-0560">Oxidoreductase</keyword>
<evidence type="ECO:0000256" key="8">
    <source>
        <dbReference type="ARBA" id="ARBA00023157"/>
    </source>
</evidence>
<protein>
    <recommendedName>
        <fullName evidence="2">sulfiredoxin</fullName>
        <ecNumber evidence="2">1.8.98.2</ecNumber>
    </recommendedName>
</protein>
<evidence type="ECO:0000256" key="5">
    <source>
        <dbReference type="ARBA" id="ARBA00022840"/>
    </source>
</evidence>
<dbReference type="Gene3D" id="3.90.1530.10">
    <property type="entry name" value="Conserved hypothetical protein from pyrococcus furiosus pfu- 392566-001, ParB domain"/>
    <property type="match status" value="1"/>
</dbReference>
<dbReference type="AlphaFoldDB" id="A0A8K0DDI2"/>
<evidence type="ECO:0000259" key="10">
    <source>
        <dbReference type="Pfam" id="PF02195"/>
    </source>
</evidence>
<feature type="domain" description="ParB-like N-terminal" evidence="10">
    <location>
        <begin position="51"/>
        <end position="145"/>
    </location>
</feature>
<name>A0A8K0DDI2_IGNLU</name>
<dbReference type="GO" id="GO:0034599">
    <property type="term" value="P:cellular response to oxidative stress"/>
    <property type="evidence" value="ECO:0007669"/>
    <property type="project" value="TreeGrafter"/>
</dbReference>
<dbReference type="Pfam" id="PF02195">
    <property type="entry name" value="ParB_N"/>
    <property type="match status" value="1"/>
</dbReference>
<keyword evidence="6" id="KW-0049">Antioxidant</keyword>
<evidence type="ECO:0000256" key="6">
    <source>
        <dbReference type="ARBA" id="ARBA00022862"/>
    </source>
</evidence>
<dbReference type="GO" id="GO:0032542">
    <property type="term" value="F:sulfiredoxin activity"/>
    <property type="evidence" value="ECO:0007669"/>
    <property type="project" value="UniProtKB-EC"/>
</dbReference>
<dbReference type="InterPro" id="IPR003115">
    <property type="entry name" value="ParB_N"/>
</dbReference>
<dbReference type="OrthoDB" id="10023328at2759"/>
<dbReference type="EMBL" id="VTPC01001393">
    <property type="protein sequence ID" value="KAF2902111.1"/>
    <property type="molecule type" value="Genomic_DNA"/>
</dbReference>
<evidence type="ECO:0000256" key="3">
    <source>
        <dbReference type="ARBA" id="ARBA00022481"/>
    </source>
</evidence>
<dbReference type="PANTHER" id="PTHR21348:SF2">
    <property type="entry name" value="SULFIREDOXIN-1"/>
    <property type="match status" value="1"/>
</dbReference>
<comment type="caution">
    <text evidence="11">The sequence shown here is derived from an EMBL/GenBank/DDBJ whole genome shotgun (WGS) entry which is preliminary data.</text>
</comment>
<dbReference type="GO" id="GO:0005737">
    <property type="term" value="C:cytoplasm"/>
    <property type="evidence" value="ECO:0007669"/>
    <property type="project" value="TreeGrafter"/>
</dbReference>
<keyword evidence="4" id="KW-0547">Nucleotide-binding</keyword>
<dbReference type="FunFam" id="3.90.1530.10:FF:000001">
    <property type="entry name" value="Sulfiredoxin"/>
    <property type="match status" value="1"/>
</dbReference>
<gene>
    <name evidence="11" type="ORF">ILUMI_04074</name>
</gene>
<dbReference type="GO" id="GO:0005524">
    <property type="term" value="F:ATP binding"/>
    <property type="evidence" value="ECO:0007669"/>
    <property type="project" value="UniProtKB-KW"/>
</dbReference>
<dbReference type="EC" id="1.8.98.2" evidence="2"/>
<dbReference type="CDD" id="cd16395">
    <property type="entry name" value="Srx"/>
    <property type="match status" value="1"/>
</dbReference>
<accession>A0A8K0DDI2</accession>
<evidence type="ECO:0000256" key="7">
    <source>
        <dbReference type="ARBA" id="ARBA00023002"/>
    </source>
</evidence>
<keyword evidence="12" id="KW-1185">Reference proteome</keyword>
<comment type="similarity">
    <text evidence="1">Belongs to the sulfiredoxin family.</text>
</comment>